<comment type="caution">
    <text evidence="1">The sequence shown here is derived from an EMBL/GenBank/DDBJ whole genome shotgun (WGS) entry which is preliminary data.</text>
</comment>
<sequence length="69" mass="7770">MAEKLEIRWDQIYDAKVVDDSGHVQFTLNDASGNEVVVHCAYNDLPSLLSTLQNLYKEGYDRAAAKPKN</sequence>
<gene>
    <name evidence="1" type="ORF">F6X51_26185</name>
</gene>
<dbReference type="Proteomes" id="UP000441523">
    <property type="component" value="Unassembled WGS sequence"/>
</dbReference>
<accession>A0A6N6MKV7</accession>
<evidence type="ECO:0000313" key="2">
    <source>
        <dbReference type="Proteomes" id="UP000441523"/>
    </source>
</evidence>
<evidence type="ECO:0000313" key="1">
    <source>
        <dbReference type="EMBL" id="KAB1068895.1"/>
    </source>
</evidence>
<keyword evidence="2" id="KW-1185">Reference proteome</keyword>
<reference evidence="1 2" key="1">
    <citation type="submission" date="2019-09" db="EMBL/GenBank/DDBJ databases">
        <title>YIM 132548 draft genome.</title>
        <authorList>
            <person name="Jiang L."/>
        </authorList>
    </citation>
    <scope>NUCLEOTIDE SEQUENCE [LARGE SCALE GENOMIC DNA]</scope>
    <source>
        <strain evidence="1 2">YIM 132548</strain>
    </source>
</reference>
<name>A0A6N6MKV7_9HYPH</name>
<organism evidence="1 2">
    <name type="scientific">Methylobacterium planeticum</name>
    <dbReference type="NCBI Taxonomy" id="2615211"/>
    <lineage>
        <taxon>Bacteria</taxon>
        <taxon>Pseudomonadati</taxon>
        <taxon>Pseudomonadota</taxon>
        <taxon>Alphaproteobacteria</taxon>
        <taxon>Hyphomicrobiales</taxon>
        <taxon>Methylobacteriaceae</taxon>
        <taxon>Methylobacterium</taxon>
    </lineage>
</organism>
<proteinExistence type="predicted"/>
<dbReference type="EMBL" id="VZZJ01000044">
    <property type="protein sequence ID" value="KAB1068895.1"/>
    <property type="molecule type" value="Genomic_DNA"/>
</dbReference>
<dbReference type="AlphaFoldDB" id="A0A6N6MKV7"/>
<protein>
    <submittedName>
        <fullName evidence="1">Uncharacterized protein</fullName>
    </submittedName>
</protein>
<dbReference type="RefSeq" id="WP_150966801.1">
    <property type="nucleotide sequence ID" value="NZ_VZZJ01000044.1"/>
</dbReference>